<evidence type="ECO:0008006" key="4">
    <source>
        <dbReference type="Google" id="ProtNLM"/>
    </source>
</evidence>
<sequence length="465" mass="51955">MAGKRKENEAGSSNDLRADVLRVLGVLKVATADQIQRLSSPHLTYRHTTKPTPAKRKEARTASHRAAVNDLRRHGLAVDGGRTRGGEETRLLTKDGLAAAAIDLDREPEEMGGMPKSAGRSGASHPMTVNETVIALIRPKPNLDLVAGEPAEAVAAARAAVDAPDGIGTLASYATEVALPVKGTWKNPAIGSARADVVLTAPEAGVPLLFIEVDNCTEEAVLIAQKFDKYARFFQRQEKDTDGIEKPMWRTRWSAPHCDEYERVHPPVLLVFHQVGQRSAKSQMARVADITRHHWQGRWHPEGGYHSYDRCIPIVVTTLEELRAHGPAGPAFWRFGRDHRQPLLDAIGNARRDAYLARRRQAAREEQRRREEREAAQREARRPVCADCGQKFTDDRWEAIGYTRDWGTRQSHPHLCEDCQERAVAAEAQGEADERERQEQERLRQEAEEQAAAQKAGGWFSRFRT</sequence>
<evidence type="ECO:0000256" key="1">
    <source>
        <dbReference type="SAM" id="MobiDB-lite"/>
    </source>
</evidence>
<dbReference type="RefSeq" id="WP_184962058.1">
    <property type="nucleotide sequence ID" value="NZ_BAAAWF010000084.1"/>
</dbReference>
<evidence type="ECO:0000313" key="2">
    <source>
        <dbReference type="EMBL" id="MBB5925853.1"/>
    </source>
</evidence>
<feature type="region of interest" description="Disordered" evidence="1">
    <location>
        <begin position="44"/>
        <end position="64"/>
    </location>
</feature>
<accession>A0A7W9PQ21</accession>
<name>A0A7W9PQ21_9ACTN</name>
<feature type="region of interest" description="Disordered" evidence="1">
    <location>
        <begin position="364"/>
        <end position="384"/>
    </location>
</feature>
<feature type="compositionally biased region" description="Basic residues" evidence="1">
    <location>
        <begin position="44"/>
        <end position="54"/>
    </location>
</feature>
<gene>
    <name evidence="2" type="ORF">FHS34_001307</name>
</gene>
<proteinExistence type="predicted"/>
<dbReference type="Proteomes" id="UP000585836">
    <property type="component" value="Unassembled WGS sequence"/>
</dbReference>
<feature type="region of interest" description="Disordered" evidence="1">
    <location>
        <begin position="425"/>
        <end position="465"/>
    </location>
</feature>
<keyword evidence="3" id="KW-1185">Reference proteome</keyword>
<dbReference type="AlphaFoldDB" id="A0A7W9PQ21"/>
<dbReference type="InterPro" id="IPR025855">
    <property type="entry name" value="Replic_Relax"/>
</dbReference>
<evidence type="ECO:0000313" key="3">
    <source>
        <dbReference type="Proteomes" id="UP000585836"/>
    </source>
</evidence>
<dbReference type="EMBL" id="JACHJK010000002">
    <property type="protein sequence ID" value="MBB5925853.1"/>
    <property type="molecule type" value="Genomic_DNA"/>
</dbReference>
<protein>
    <recommendedName>
        <fullName evidence="4">Protein involved in plasmid replication-relaxation</fullName>
    </recommendedName>
</protein>
<feature type="compositionally biased region" description="Basic and acidic residues" evidence="1">
    <location>
        <begin position="432"/>
        <end position="447"/>
    </location>
</feature>
<dbReference type="Pfam" id="PF13814">
    <property type="entry name" value="Replic_Relax"/>
    <property type="match status" value="1"/>
</dbReference>
<organism evidence="2 3">
    <name type="scientific">Streptomyces echinatus</name>
    <dbReference type="NCBI Taxonomy" id="67293"/>
    <lineage>
        <taxon>Bacteria</taxon>
        <taxon>Bacillati</taxon>
        <taxon>Actinomycetota</taxon>
        <taxon>Actinomycetes</taxon>
        <taxon>Kitasatosporales</taxon>
        <taxon>Streptomycetaceae</taxon>
        <taxon>Streptomyces</taxon>
    </lineage>
</organism>
<reference evidence="2 3" key="1">
    <citation type="submission" date="2020-08" db="EMBL/GenBank/DDBJ databases">
        <title>Genomic Encyclopedia of Type Strains, Phase III (KMG-III): the genomes of soil and plant-associated and newly described type strains.</title>
        <authorList>
            <person name="Whitman W."/>
        </authorList>
    </citation>
    <scope>NUCLEOTIDE SEQUENCE [LARGE SCALE GENOMIC DNA]</scope>
    <source>
        <strain evidence="2 3">CECT 3313</strain>
    </source>
</reference>
<comment type="caution">
    <text evidence="2">The sequence shown here is derived from an EMBL/GenBank/DDBJ whole genome shotgun (WGS) entry which is preliminary data.</text>
</comment>